<evidence type="ECO:0000256" key="2">
    <source>
        <dbReference type="SAM" id="MobiDB-lite"/>
    </source>
</evidence>
<dbReference type="EMBL" id="JACGCM010000193">
    <property type="protein sequence ID" value="KAF6175303.1"/>
    <property type="molecule type" value="Genomic_DNA"/>
</dbReference>
<reference evidence="3 4" key="1">
    <citation type="journal article" date="2020" name="IScience">
        <title>Genome Sequencing of the Endangered Kingdonia uniflora (Circaeasteraceae, Ranunculales) Reveals Potential Mechanisms of Evolutionary Specialization.</title>
        <authorList>
            <person name="Sun Y."/>
            <person name="Deng T."/>
            <person name="Zhang A."/>
            <person name="Moore M.J."/>
            <person name="Landis J.B."/>
            <person name="Lin N."/>
            <person name="Zhang H."/>
            <person name="Zhang X."/>
            <person name="Huang J."/>
            <person name="Zhang X."/>
            <person name="Sun H."/>
            <person name="Wang H."/>
        </authorList>
    </citation>
    <scope>NUCLEOTIDE SEQUENCE [LARGE SCALE GENOMIC DNA]</scope>
    <source>
        <strain evidence="3">TB1705</strain>
        <tissue evidence="3">Leaf</tissue>
    </source>
</reference>
<feature type="region of interest" description="Disordered" evidence="2">
    <location>
        <begin position="269"/>
        <end position="318"/>
    </location>
</feature>
<dbReference type="PANTHER" id="PTHR33701">
    <property type="entry name" value="TRANSMEMBRANE PROTEIN"/>
    <property type="match status" value="1"/>
</dbReference>
<sequence>MTNKIKWLTTLHSKITVMEDSTNMTIEFLRARLLSERSASRSARQRADELAKKVVELEEQLKIATLQRAKAEKETVEVLAILKKNGINDFSQILRNSNSDQETLPAESKARDISTSEEGCSEISVSRSNEADELSGEDSVISSRSLSWRNRSISPEKRCIDQARIQYWCTPVSSDDASKKSHMGKSCRQIKQRNPLVNELGDASTYERIEANGGDASISGLVANMERALDNKAELVERYEAEENAQSQWEETFCESNNCIQDSCEHRNQSDITEERDEIDETREHSSTIFSSGESARSLHRACLDTESSPPQDQQLDDINNPVMETLTSFSEFSFSCQEYPEPTTKGTCVSFEHQFRVCNSVSSKGQNELQTATSDNFSSVLEALQQAKVSLKHHLDMLPSLKRARPSVRLTEEMPSGRAGLLKVPNDSQFQTTSQSNLYGTISLTKSPHLEINSTSSSNIYYDPSLLTGKSTFYSDLRLRKSSKDTTLLELFTRES</sequence>
<feature type="compositionally biased region" description="Polar residues" evidence="2">
    <location>
        <begin position="306"/>
        <end position="318"/>
    </location>
</feature>
<protein>
    <submittedName>
        <fullName evidence="3">Uncharacterized protein</fullName>
    </submittedName>
</protein>
<dbReference type="PANTHER" id="PTHR33701:SF3">
    <property type="entry name" value="TRANSCRIPTIONAL REGULATOR ATRX"/>
    <property type="match status" value="1"/>
</dbReference>
<proteinExistence type="predicted"/>
<evidence type="ECO:0000313" key="3">
    <source>
        <dbReference type="EMBL" id="KAF6175303.1"/>
    </source>
</evidence>
<dbReference type="OrthoDB" id="1939754at2759"/>
<comment type="caution">
    <text evidence="3">The sequence shown here is derived from an EMBL/GenBank/DDBJ whole genome shotgun (WGS) entry which is preliminary data.</text>
</comment>
<evidence type="ECO:0000256" key="1">
    <source>
        <dbReference type="SAM" id="Coils"/>
    </source>
</evidence>
<keyword evidence="4" id="KW-1185">Reference proteome</keyword>
<dbReference type="AlphaFoldDB" id="A0A7J7P7L1"/>
<evidence type="ECO:0000313" key="4">
    <source>
        <dbReference type="Proteomes" id="UP000541444"/>
    </source>
</evidence>
<feature type="region of interest" description="Disordered" evidence="2">
    <location>
        <begin position="98"/>
        <end position="136"/>
    </location>
</feature>
<organism evidence="3 4">
    <name type="scientific">Kingdonia uniflora</name>
    <dbReference type="NCBI Taxonomy" id="39325"/>
    <lineage>
        <taxon>Eukaryota</taxon>
        <taxon>Viridiplantae</taxon>
        <taxon>Streptophyta</taxon>
        <taxon>Embryophyta</taxon>
        <taxon>Tracheophyta</taxon>
        <taxon>Spermatophyta</taxon>
        <taxon>Magnoliopsida</taxon>
        <taxon>Ranunculales</taxon>
        <taxon>Circaeasteraceae</taxon>
        <taxon>Kingdonia</taxon>
    </lineage>
</organism>
<name>A0A7J7P7L1_9MAGN</name>
<accession>A0A7J7P7L1</accession>
<feature type="coiled-coil region" evidence="1">
    <location>
        <begin position="40"/>
        <end position="74"/>
    </location>
</feature>
<keyword evidence="1" id="KW-0175">Coiled coil</keyword>
<dbReference type="Proteomes" id="UP000541444">
    <property type="component" value="Unassembled WGS sequence"/>
</dbReference>
<feature type="coiled-coil region" evidence="1">
    <location>
        <begin position="218"/>
        <end position="252"/>
    </location>
</feature>
<feature type="compositionally biased region" description="Acidic residues" evidence="2">
    <location>
        <begin position="272"/>
        <end position="281"/>
    </location>
</feature>
<gene>
    <name evidence="3" type="ORF">GIB67_009049</name>
</gene>